<dbReference type="AlphaFoldDB" id="A0A1H6JCU1"/>
<dbReference type="Pfam" id="PF17746">
    <property type="entry name" value="SfsA_N"/>
    <property type="match status" value="1"/>
</dbReference>
<dbReference type="Gene3D" id="3.40.1350.60">
    <property type="match status" value="1"/>
</dbReference>
<feature type="domain" description="Sugar fermentation stimulation protein C-terminal" evidence="2">
    <location>
        <begin position="85"/>
        <end position="219"/>
    </location>
</feature>
<organism evidence="4 5">
    <name type="scientific">Ruminococcus flavefaciens</name>
    <dbReference type="NCBI Taxonomy" id="1265"/>
    <lineage>
        <taxon>Bacteria</taxon>
        <taxon>Bacillati</taxon>
        <taxon>Bacillota</taxon>
        <taxon>Clostridia</taxon>
        <taxon>Eubacteriales</taxon>
        <taxon>Oscillospiraceae</taxon>
        <taxon>Ruminococcus</taxon>
    </lineage>
</organism>
<dbReference type="InterPro" id="IPR040452">
    <property type="entry name" value="SfsA_C"/>
</dbReference>
<dbReference type="RefSeq" id="WP_074716256.1">
    <property type="nucleotide sequence ID" value="NZ_FNWV01000005.1"/>
</dbReference>
<dbReference type="PANTHER" id="PTHR30545:SF2">
    <property type="entry name" value="SUGAR FERMENTATION STIMULATION PROTEIN A"/>
    <property type="match status" value="1"/>
</dbReference>
<dbReference type="HAMAP" id="MF_00095">
    <property type="entry name" value="SfsA"/>
    <property type="match status" value="1"/>
</dbReference>
<evidence type="ECO:0000256" key="1">
    <source>
        <dbReference type="HAMAP-Rule" id="MF_00095"/>
    </source>
</evidence>
<reference evidence="4 5" key="1">
    <citation type="submission" date="2016-10" db="EMBL/GenBank/DDBJ databases">
        <authorList>
            <person name="de Groot N.N."/>
        </authorList>
    </citation>
    <scope>NUCLEOTIDE SEQUENCE [LARGE SCALE GENOMIC DNA]</scope>
    <source>
        <strain evidence="4 5">YAD2003</strain>
    </source>
</reference>
<evidence type="ECO:0000313" key="5">
    <source>
        <dbReference type="Proteomes" id="UP000183190"/>
    </source>
</evidence>
<dbReference type="NCBIfam" id="TIGR00230">
    <property type="entry name" value="sfsA"/>
    <property type="match status" value="1"/>
</dbReference>
<dbReference type="Gene3D" id="2.40.50.580">
    <property type="match status" value="1"/>
</dbReference>
<gene>
    <name evidence="1" type="primary">sfsA</name>
    <name evidence="4" type="ORF">SAMN02910265_01637</name>
</gene>
<dbReference type="GO" id="GO:0003677">
    <property type="term" value="F:DNA binding"/>
    <property type="evidence" value="ECO:0007669"/>
    <property type="project" value="InterPro"/>
</dbReference>
<comment type="similarity">
    <text evidence="1">Belongs to the SfsA family.</text>
</comment>
<dbReference type="CDD" id="cd22359">
    <property type="entry name" value="SfsA-like_bacterial"/>
    <property type="match status" value="1"/>
</dbReference>
<dbReference type="Proteomes" id="UP000183190">
    <property type="component" value="Unassembled WGS sequence"/>
</dbReference>
<feature type="domain" description="SfsA N-terminal OB" evidence="3">
    <location>
        <begin position="12"/>
        <end position="70"/>
    </location>
</feature>
<name>A0A1H6JCU1_RUMFL</name>
<dbReference type="InterPro" id="IPR041465">
    <property type="entry name" value="SfsA_N"/>
</dbReference>
<proteinExistence type="inferred from homology"/>
<dbReference type="Pfam" id="PF03749">
    <property type="entry name" value="SfsA"/>
    <property type="match status" value="1"/>
</dbReference>
<dbReference type="PANTHER" id="PTHR30545">
    <property type="entry name" value="SUGAR FERMENTATION STIMULATION PROTEIN A"/>
    <property type="match status" value="1"/>
</dbReference>
<protein>
    <recommendedName>
        <fullName evidence="1">Sugar fermentation stimulation protein homolog</fullName>
    </recommendedName>
</protein>
<dbReference type="OrthoDB" id="9802365at2"/>
<evidence type="ECO:0000313" key="4">
    <source>
        <dbReference type="EMBL" id="SEH60011.1"/>
    </source>
</evidence>
<sequence length="233" mass="26454">MKYRNIEKAVFISRPNRFIAEVMINGERETVHVKNTGRCRELLREGVTVYLERSDNPARKTKYDLVAVEKLRDGLHPLLVNMDSQIPNSATEEWLKSGKLFSEQAVIRRECTYGASRFDFRIEENGKASFLEVKGVTLENNGIALFPDAPTERGVKHINELIRAAGEGYGAYLLFVIQMKEIKEFRPNDVMHRAFGDALRAAQKAGVNILAYDCIVEPESIVIDNPIIVRTEL</sequence>
<dbReference type="EMBL" id="FNWV01000005">
    <property type="protein sequence ID" value="SEH60011.1"/>
    <property type="molecule type" value="Genomic_DNA"/>
</dbReference>
<evidence type="ECO:0000259" key="3">
    <source>
        <dbReference type="Pfam" id="PF17746"/>
    </source>
</evidence>
<evidence type="ECO:0000259" key="2">
    <source>
        <dbReference type="Pfam" id="PF03749"/>
    </source>
</evidence>
<dbReference type="InterPro" id="IPR005224">
    <property type="entry name" value="SfsA"/>
</dbReference>
<accession>A0A1H6JCU1</accession>